<accession>A0A4V3FKG9</accession>
<keyword evidence="4" id="KW-0732">Signal</keyword>
<reference evidence="5 6" key="1">
    <citation type="submission" date="2019-03" db="EMBL/GenBank/DDBJ databases">
        <title>Genomic Encyclopedia of Type Strains, Phase III (KMG-III): the genomes of soil and plant-associated and newly described type strains.</title>
        <authorList>
            <person name="Whitman W."/>
        </authorList>
    </citation>
    <scope>NUCLEOTIDE SEQUENCE [LARGE SCALE GENOMIC DNA]</scope>
    <source>
        <strain evidence="5 6">VKM Ac-2575</strain>
    </source>
</reference>
<feature type="chain" id="PRO_5038918204" evidence="4">
    <location>
        <begin position="23"/>
        <end position="269"/>
    </location>
</feature>
<dbReference type="SUPFAM" id="SSF89392">
    <property type="entry name" value="Prokaryotic lipoproteins and lipoprotein localization factors"/>
    <property type="match status" value="1"/>
</dbReference>
<evidence type="ECO:0000256" key="3">
    <source>
        <dbReference type="ARBA" id="ARBA00022475"/>
    </source>
</evidence>
<evidence type="ECO:0000313" key="5">
    <source>
        <dbReference type="EMBL" id="TDU90173.1"/>
    </source>
</evidence>
<comment type="similarity">
    <text evidence="2">Belongs to the LppX/LprAFG lipoprotein family.</text>
</comment>
<dbReference type="PROSITE" id="PS51257">
    <property type="entry name" value="PROKAR_LIPOPROTEIN"/>
    <property type="match status" value="1"/>
</dbReference>
<keyword evidence="3" id="KW-1003">Cell membrane</keyword>
<proteinExistence type="inferred from homology"/>
<name>A0A4V3FKG9_9ACTN</name>
<dbReference type="AlphaFoldDB" id="A0A4V3FKG9"/>
<evidence type="ECO:0000313" key="6">
    <source>
        <dbReference type="Proteomes" id="UP000295151"/>
    </source>
</evidence>
<sequence length="269" mass="28415">MRFRTRVAAAAIAVPLALGLAACGGADKKEATGTLPTPVTSSSPTAPATTAPLKAAPVAHLNRVTFVPAMNAAFGKQKTWRTVATMTAEGRTVMTMSGYQQAKPLAASLEMSGLAFQGKTAKMVVVGGMLYMSMPGVSPAGKFLKVDLKNTPGAENFSELLNGGDPTKTFEAFGKGLQTVKFVRSETVDGVKLDRYQVSVNTAAVLKLQGKKLPAGAPKTLPYTVWMGPDHLVRKMTFNLQGVSMVMTMSEYNHPVSIKAPPASKIVKR</sequence>
<dbReference type="Pfam" id="PF07161">
    <property type="entry name" value="LppX_LprAFG"/>
    <property type="match status" value="1"/>
</dbReference>
<comment type="subcellular location">
    <subcellularLocation>
        <location evidence="1">Cell envelope</location>
    </subcellularLocation>
</comment>
<dbReference type="Proteomes" id="UP000295151">
    <property type="component" value="Unassembled WGS sequence"/>
</dbReference>
<dbReference type="EMBL" id="SOCE01000001">
    <property type="protein sequence ID" value="TDU90173.1"/>
    <property type="molecule type" value="Genomic_DNA"/>
</dbReference>
<dbReference type="OrthoDB" id="3781094at2"/>
<dbReference type="RefSeq" id="WP_133980121.1">
    <property type="nucleotide sequence ID" value="NZ_SOCE01000001.1"/>
</dbReference>
<keyword evidence="6" id="KW-1185">Reference proteome</keyword>
<dbReference type="InterPro" id="IPR029046">
    <property type="entry name" value="LolA/LolB/LppX"/>
</dbReference>
<gene>
    <name evidence="5" type="ORF">EV138_3758</name>
</gene>
<feature type="signal peptide" evidence="4">
    <location>
        <begin position="1"/>
        <end position="22"/>
    </location>
</feature>
<dbReference type="GO" id="GO:0030313">
    <property type="term" value="C:cell envelope"/>
    <property type="evidence" value="ECO:0007669"/>
    <property type="project" value="UniProtKB-SubCell"/>
</dbReference>
<evidence type="ECO:0000256" key="2">
    <source>
        <dbReference type="ARBA" id="ARBA00009194"/>
    </source>
</evidence>
<protein>
    <submittedName>
        <fullName evidence="5">Uncharacterized protein DUF1396</fullName>
    </submittedName>
</protein>
<evidence type="ECO:0000256" key="1">
    <source>
        <dbReference type="ARBA" id="ARBA00004196"/>
    </source>
</evidence>
<comment type="caution">
    <text evidence="5">The sequence shown here is derived from an EMBL/GenBank/DDBJ whole genome shotgun (WGS) entry which is preliminary data.</text>
</comment>
<keyword evidence="3" id="KW-0472">Membrane</keyword>
<dbReference type="InterPro" id="IPR009830">
    <property type="entry name" value="LppX/LprAFG"/>
</dbReference>
<organism evidence="5 6">
    <name type="scientific">Kribbella voronezhensis</name>
    <dbReference type="NCBI Taxonomy" id="2512212"/>
    <lineage>
        <taxon>Bacteria</taxon>
        <taxon>Bacillati</taxon>
        <taxon>Actinomycetota</taxon>
        <taxon>Actinomycetes</taxon>
        <taxon>Propionibacteriales</taxon>
        <taxon>Kribbellaceae</taxon>
        <taxon>Kribbella</taxon>
    </lineage>
</organism>
<dbReference type="Gene3D" id="2.50.20.20">
    <property type="match status" value="1"/>
</dbReference>
<evidence type="ECO:0000256" key="4">
    <source>
        <dbReference type="SAM" id="SignalP"/>
    </source>
</evidence>